<evidence type="ECO:0000256" key="1">
    <source>
        <dbReference type="SAM" id="MobiDB-lite"/>
    </source>
</evidence>
<gene>
    <name evidence="2" type="ORF">Smic_58780</name>
</gene>
<evidence type="ECO:0000313" key="2">
    <source>
        <dbReference type="EMBL" id="GFN07322.1"/>
    </source>
</evidence>
<protein>
    <submittedName>
        <fullName evidence="2">Uncharacterized protein</fullName>
    </submittedName>
</protein>
<dbReference type="EMBL" id="BLWD01000001">
    <property type="protein sequence ID" value="GFN07322.1"/>
    <property type="molecule type" value="Genomic_DNA"/>
</dbReference>
<evidence type="ECO:0000313" key="3">
    <source>
        <dbReference type="Proteomes" id="UP000498740"/>
    </source>
</evidence>
<dbReference type="AlphaFoldDB" id="A0A7J0CXZ3"/>
<comment type="caution">
    <text evidence="2">The sequence shown here is derived from an EMBL/GenBank/DDBJ whole genome shotgun (WGS) entry which is preliminary data.</text>
</comment>
<sequence length="39" mass="4035">MTVWIAKETRGRDLAKDGLHGSVPAAPAATRKDSVTLGG</sequence>
<name>A0A7J0CXZ3_STRMI</name>
<accession>A0A7J0CXZ3</accession>
<feature type="compositionally biased region" description="Basic and acidic residues" evidence="1">
    <location>
        <begin position="30"/>
        <end position="39"/>
    </location>
</feature>
<organism evidence="2 3">
    <name type="scientific">Streptomyces microflavus</name>
    <name type="common">Streptomyces lipmanii</name>
    <dbReference type="NCBI Taxonomy" id="1919"/>
    <lineage>
        <taxon>Bacteria</taxon>
        <taxon>Bacillati</taxon>
        <taxon>Actinomycetota</taxon>
        <taxon>Actinomycetes</taxon>
        <taxon>Kitasatosporales</taxon>
        <taxon>Streptomycetaceae</taxon>
        <taxon>Streptomyces</taxon>
    </lineage>
</organism>
<dbReference type="Proteomes" id="UP000498740">
    <property type="component" value="Unassembled WGS sequence"/>
</dbReference>
<proteinExistence type="predicted"/>
<feature type="region of interest" description="Disordered" evidence="1">
    <location>
        <begin position="15"/>
        <end position="39"/>
    </location>
</feature>
<reference evidence="2 3" key="1">
    <citation type="submission" date="2020-05" db="EMBL/GenBank/DDBJ databases">
        <title>Whole genome shotgun sequence of Streptomyces microflavus NBRC 13062.</title>
        <authorList>
            <person name="Komaki H."/>
            <person name="Tamura T."/>
        </authorList>
    </citation>
    <scope>NUCLEOTIDE SEQUENCE [LARGE SCALE GENOMIC DNA]</scope>
    <source>
        <strain evidence="2 3">NBRC 13062</strain>
    </source>
</reference>